<dbReference type="InterPro" id="IPR006603">
    <property type="entry name" value="PQ-loop_rpt"/>
</dbReference>
<keyword evidence="4 8" id="KW-0472">Membrane</keyword>
<evidence type="ECO:0000256" key="7">
    <source>
        <dbReference type="SAM" id="MobiDB-lite"/>
    </source>
</evidence>
<dbReference type="Pfam" id="PF10607">
    <property type="entry name" value="CTLH"/>
    <property type="match status" value="1"/>
</dbReference>
<accession>A0A1B7N237</accession>
<dbReference type="AlphaFoldDB" id="A0A1B7N237"/>
<dbReference type="GO" id="GO:0000329">
    <property type="term" value="C:fungal-type vacuole membrane"/>
    <property type="evidence" value="ECO:0007669"/>
    <property type="project" value="TreeGrafter"/>
</dbReference>
<dbReference type="PANTHER" id="PTHR16201:SF34">
    <property type="entry name" value="LYSOSOMAL AMINO ACID TRANSPORTER 1"/>
    <property type="match status" value="1"/>
</dbReference>
<dbReference type="OrthoDB" id="8048523at2759"/>
<dbReference type="SMART" id="SM00679">
    <property type="entry name" value="CTNS"/>
    <property type="match status" value="2"/>
</dbReference>
<dbReference type="GO" id="GO:0015174">
    <property type="term" value="F:basic amino acid transmembrane transporter activity"/>
    <property type="evidence" value="ECO:0007669"/>
    <property type="project" value="TreeGrafter"/>
</dbReference>
<evidence type="ECO:0000256" key="4">
    <source>
        <dbReference type="ARBA" id="ARBA00023136"/>
    </source>
</evidence>
<comment type="subcellular location">
    <subcellularLocation>
        <location evidence="1">Membrane</location>
        <topology evidence="1">Multi-pass membrane protein</topology>
    </subcellularLocation>
</comment>
<dbReference type="InParanoid" id="A0A1B7N237"/>
<comment type="catalytic activity">
    <reaction evidence="6">
        <text>L-histidine(out) + L-arginine(in) = L-histidine(in) + L-arginine(out)</text>
        <dbReference type="Rhea" id="RHEA:71063"/>
        <dbReference type="ChEBI" id="CHEBI:32682"/>
        <dbReference type="ChEBI" id="CHEBI:57595"/>
    </reaction>
</comment>
<feature type="transmembrane region" description="Helical" evidence="8">
    <location>
        <begin position="269"/>
        <end position="287"/>
    </location>
</feature>
<feature type="region of interest" description="Disordered" evidence="7">
    <location>
        <begin position="190"/>
        <end position="242"/>
    </location>
</feature>
<evidence type="ECO:0000256" key="3">
    <source>
        <dbReference type="ARBA" id="ARBA00022989"/>
    </source>
</evidence>
<dbReference type="InterPro" id="IPR051415">
    <property type="entry name" value="LAAT-1"/>
</dbReference>
<reference evidence="10 11" key="1">
    <citation type="submission" date="2016-06" db="EMBL/GenBank/DDBJ databases">
        <title>Comparative genomics of the ectomycorrhizal sister species Rhizopogon vinicolor and Rhizopogon vesiculosus (Basidiomycota: Boletales) reveals a divergence of the mating type B locus.</title>
        <authorList>
            <consortium name="DOE Joint Genome Institute"/>
            <person name="Mujic A.B."/>
            <person name="Kuo A."/>
            <person name="Tritt A."/>
            <person name="Lipzen A."/>
            <person name="Chen C."/>
            <person name="Johnson J."/>
            <person name="Sharma A."/>
            <person name="Barry K."/>
            <person name="Grigoriev I.V."/>
            <person name="Spatafora J.W."/>
        </authorList>
    </citation>
    <scope>NUCLEOTIDE SEQUENCE [LARGE SCALE GENOMIC DNA]</scope>
    <source>
        <strain evidence="10 11">AM-OR11-026</strain>
    </source>
</reference>
<dbReference type="PROSITE" id="PS50896">
    <property type="entry name" value="LISH"/>
    <property type="match status" value="1"/>
</dbReference>
<dbReference type="InterPro" id="IPR006594">
    <property type="entry name" value="LisH"/>
</dbReference>
<evidence type="ECO:0000256" key="5">
    <source>
        <dbReference type="ARBA" id="ARBA00038039"/>
    </source>
</evidence>
<evidence type="ECO:0000256" key="1">
    <source>
        <dbReference type="ARBA" id="ARBA00004141"/>
    </source>
</evidence>
<dbReference type="STRING" id="1314800.A0A1B7N237"/>
<dbReference type="PANTHER" id="PTHR16201">
    <property type="entry name" value="SEVEN TRANSMEMBRANE PROTEIN 1-RELATED"/>
    <property type="match status" value="1"/>
</dbReference>
<gene>
    <name evidence="10" type="ORF">K503DRAFT_740393</name>
</gene>
<sequence>MFLSAKFSELLGYISMGCWLGAQFPQVIENYKQQSSEGLSLPFLCNWLMGDFSNLIGCLLTHQLPFQTYLATYFTIVDCSLLAQYYYYYNGAPAIPTEVYGRSRSRTLSTARRLSLDTSHYRTLSVVAGNVAAAAALAAYPESHPEYRVSRKHPVDQPLDETGPRVSEEAQDEVDDAVLSALSDSFHSGRKRVSWSQERRDHQTSVRSQLPPVLPRSLQITSSQRESAASVARGRPEQREADVVEVEVEQADSRAASAHRASSRASRRGASMVLLGAGVLFSVGALTNTRSRPLAERGNSVGLVLANEAIIPHSMTVSSVQEAAYLGSPPDVGVVAVELHPTLSQDELRSQSQDPASTERIIGRVFAWLCTSLYLTSRLPQIWKNYVRKSVEGLSVYLFIFAFLGNFFYVCSILTSPQAHAPPPASTEFFKESIPYLLGSGGTLMFDITIVSQAFIYRGRHPRRRGRGNSIVHSAALAEERAGLLGGDVLAGSYHGGRSTSVVPHSRSRTSAHKLCIPSPPVSNHQFAEPRPDHLRAFVFDYLCHNCYTETAQAFARDTAVRHLNKDGDEITSSDRRWQGTSADLTKEGLRKIRLREEIRTEILSGRIDEATALLDEHFPNVLASSSVSSLELPSPVDSSHDRIEYAFRTVLDPTLLSLNLRIHAFIEACRTIPLPYTPHHRSTQVETPKPSTNLSPDLMIDERYQTELLLRGQKLYASVELLRKQEDRATYLKELENVGGLLAYKVPELSPMSKYLDQARRESVAEQINCAILYHSSLPAVSQLELAVRYNSCIWDELNKMQVKVPTNSNRPPGVSLPPQPTNKGTSSSGEKKPTVEYLPPFNLGSFLDARV</sequence>
<feature type="transmembrane region" description="Helical" evidence="8">
    <location>
        <begin position="436"/>
        <end position="457"/>
    </location>
</feature>
<feature type="region of interest" description="Disordered" evidence="7">
    <location>
        <begin position="146"/>
        <end position="172"/>
    </location>
</feature>
<keyword evidence="2 8" id="KW-0812">Transmembrane</keyword>
<keyword evidence="3 8" id="KW-1133">Transmembrane helix</keyword>
<proteinExistence type="inferred from homology"/>
<dbReference type="SMART" id="SM00757">
    <property type="entry name" value="CRA"/>
    <property type="match status" value="1"/>
</dbReference>
<evidence type="ECO:0000313" key="11">
    <source>
        <dbReference type="Proteomes" id="UP000092154"/>
    </source>
</evidence>
<organism evidence="10 11">
    <name type="scientific">Rhizopogon vinicolor AM-OR11-026</name>
    <dbReference type="NCBI Taxonomy" id="1314800"/>
    <lineage>
        <taxon>Eukaryota</taxon>
        <taxon>Fungi</taxon>
        <taxon>Dikarya</taxon>
        <taxon>Basidiomycota</taxon>
        <taxon>Agaricomycotina</taxon>
        <taxon>Agaricomycetes</taxon>
        <taxon>Agaricomycetidae</taxon>
        <taxon>Boletales</taxon>
        <taxon>Suillineae</taxon>
        <taxon>Rhizopogonaceae</taxon>
        <taxon>Rhizopogon</taxon>
    </lineage>
</organism>
<evidence type="ECO:0000259" key="9">
    <source>
        <dbReference type="SMART" id="SM00757"/>
    </source>
</evidence>
<dbReference type="Proteomes" id="UP000092154">
    <property type="component" value="Unassembled WGS sequence"/>
</dbReference>
<feature type="region of interest" description="Disordered" evidence="7">
    <location>
        <begin position="806"/>
        <end position="839"/>
    </location>
</feature>
<evidence type="ECO:0000256" key="2">
    <source>
        <dbReference type="ARBA" id="ARBA00022692"/>
    </source>
</evidence>
<feature type="compositionally biased region" description="Polar residues" evidence="7">
    <location>
        <begin position="218"/>
        <end position="227"/>
    </location>
</feature>
<protein>
    <recommendedName>
        <fullName evidence="9">CRA domain-containing protein</fullName>
    </recommendedName>
</protein>
<feature type="domain" description="CRA" evidence="9">
    <location>
        <begin position="704"/>
        <end position="805"/>
    </location>
</feature>
<feature type="compositionally biased region" description="Basic and acidic residues" evidence="7">
    <location>
        <begin position="146"/>
        <end position="155"/>
    </location>
</feature>
<dbReference type="EMBL" id="KV448270">
    <property type="protein sequence ID" value="OAX38928.1"/>
    <property type="molecule type" value="Genomic_DNA"/>
</dbReference>
<dbReference type="InterPro" id="IPR013144">
    <property type="entry name" value="CRA_dom"/>
</dbReference>
<dbReference type="GO" id="GO:0034488">
    <property type="term" value="P:basic amino acid transmembrane export from vacuole"/>
    <property type="evidence" value="ECO:0007669"/>
    <property type="project" value="TreeGrafter"/>
</dbReference>
<keyword evidence="11" id="KW-1185">Reference proteome</keyword>
<name>A0A1B7N237_9AGAM</name>
<evidence type="ECO:0000256" key="6">
    <source>
        <dbReference type="ARBA" id="ARBA00050768"/>
    </source>
</evidence>
<evidence type="ECO:0000256" key="8">
    <source>
        <dbReference type="SAM" id="Phobius"/>
    </source>
</evidence>
<dbReference type="Gene3D" id="1.20.1280.290">
    <property type="match status" value="2"/>
</dbReference>
<dbReference type="InterPro" id="IPR024964">
    <property type="entry name" value="CTLH/CRA"/>
</dbReference>
<comment type="similarity">
    <text evidence="5">Belongs to the laat-1 family.</text>
</comment>
<feature type="transmembrane region" description="Helical" evidence="8">
    <location>
        <begin position="394"/>
        <end position="416"/>
    </location>
</feature>
<dbReference type="Pfam" id="PF04193">
    <property type="entry name" value="PQ-loop"/>
    <property type="match status" value="2"/>
</dbReference>
<evidence type="ECO:0000313" key="10">
    <source>
        <dbReference type="EMBL" id="OAX38928.1"/>
    </source>
</evidence>
<dbReference type="FunFam" id="1.20.1280.290:FF:000009">
    <property type="entry name" value="PQ loop repeat family protein"/>
    <property type="match status" value="1"/>
</dbReference>